<evidence type="ECO:0008006" key="6">
    <source>
        <dbReference type="Google" id="ProtNLM"/>
    </source>
</evidence>
<dbReference type="InterPro" id="IPR031657">
    <property type="entry name" value="REPA_OB_2"/>
</dbReference>
<dbReference type="OrthoDB" id="1751331at2759"/>
<dbReference type="InterPro" id="IPR012340">
    <property type="entry name" value="NA-bd_OB-fold"/>
</dbReference>
<proteinExistence type="predicted"/>
<name>A0A3P7KYW2_STRVU</name>
<evidence type="ECO:0000313" key="4">
    <source>
        <dbReference type="EMBL" id="VDM72308.1"/>
    </source>
</evidence>
<keyword evidence="5" id="KW-1185">Reference proteome</keyword>
<evidence type="ECO:0000256" key="1">
    <source>
        <dbReference type="ARBA" id="ARBA00023125"/>
    </source>
</evidence>
<sequence length="274" mass="30062">FFLQSYYISGCTVKQANKRFNTTGHDYELSITANTEIAPCHDQIPKPALVLKICPLANVPSHKDENIDVLAVVDQIQPVNKFISRQGRECVKRDINLIDQSSTVVQLTLWGDQAENFEEHALGQVISIKGALKGKMACCLGAFSLAVASASKIELSPQLDEVPVLYEWYTSERGSVDAKTISMAASGGSDAFGRDLRFIGTATALQLGNEAALPNGRYMNLKAMITTIKTDTALYQSCPNEGCSKKVVQLGIDQYRCEKCDSSSDTFKWAYMVQ</sequence>
<gene>
    <name evidence="4" type="ORF">SVUK_LOCUS7306</name>
</gene>
<feature type="non-terminal residue" evidence="4">
    <location>
        <position position="274"/>
    </location>
</feature>
<dbReference type="CDD" id="cd04475">
    <property type="entry name" value="RPA1_DBD_B"/>
    <property type="match status" value="1"/>
</dbReference>
<protein>
    <recommendedName>
        <fullName evidence="6">Replication protein A subunit</fullName>
    </recommendedName>
</protein>
<dbReference type="AlphaFoldDB" id="A0A3P7KYW2"/>
<feature type="domain" description="Replication factor A C-terminal" evidence="2">
    <location>
        <begin position="218"/>
        <end position="274"/>
    </location>
</feature>
<dbReference type="InterPro" id="IPR013955">
    <property type="entry name" value="Rep_factor-A_C"/>
</dbReference>
<dbReference type="PANTHER" id="PTHR47165">
    <property type="entry name" value="OS03G0429900 PROTEIN"/>
    <property type="match status" value="1"/>
</dbReference>
<dbReference type="Pfam" id="PF16900">
    <property type="entry name" value="REPA_OB_2"/>
    <property type="match status" value="1"/>
</dbReference>
<feature type="non-terminal residue" evidence="4">
    <location>
        <position position="1"/>
    </location>
</feature>
<dbReference type="EMBL" id="UYYB01024782">
    <property type="protein sequence ID" value="VDM72308.1"/>
    <property type="molecule type" value="Genomic_DNA"/>
</dbReference>
<feature type="domain" description="Replication protein A OB" evidence="3">
    <location>
        <begin position="62"/>
        <end position="131"/>
    </location>
</feature>
<reference evidence="4 5" key="1">
    <citation type="submission" date="2018-11" db="EMBL/GenBank/DDBJ databases">
        <authorList>
            <consortium name="Pathogen Informatics"/>
        </authorList>
    </citation>
    <scope>NUCLEOTIDE SEQUENCE [LARGE SCALE GENOMIC DNA]</scope>
</reference>
<accession>A0A3P7KYW2</accession>
<evidence type="ECO:0000313" key="5">
    <source>
        <dbReference type="Proteomes" id="UP000270094"/>
    </source>
</evidence>
<keyword evidence="1" id="KW-0238">DNA-binding</keyword>
<evidence type="ECO:0000259" key="3">
    <source>
        <dbReference type="Pfam" id="PF16900"/>
    </source>
</evidence>
<dbReference type="PANTHER" id="PTHR47165:SF4">
    <property type="entry name" value="OS03G0429900 PROTEIN"/>
    <property type="match status" value="1"/>
</dbReference>
<dbReference type="Gene3D" id="2.40.50.140">
    <property type="entry name" value="Nucleic acid-binding proteins"/>
    <property type="match status" value="3"/>
</dbReference>
<dbReference type="GO" id="GO:0003677">
    <property type="term" value="F:DNA binding"/>
    <property type="evidence" value="ECO:0007669"/>
    <property type="project" value="UniProtKB-KW"/>
</dbReference>
<evidence type="ECO:0000259" key="2">
    <source>
        <dbReference type="Pfam" id="PF08646"/>
    </source>
</evidence>
<dbReference type="Pfam" id="PF08646">
    <property type="entry name" value="Rep_fac-A_C"/>
    <property type="match status" value="1"/>
</dbReference>
<organism evidence="4 5">
    <name type="scientific">Strongylus vulgaris</name>
    <name type="common">Blood worm</name>
    <dbReference type="NCBI Taxonomy" id="40348"/>
    <lineage>
        <taxon>Eukaryota</taxon>
        <taxon>Metazoa</taxon>
        <taxon>Ecdysozoa</taxon>
        <taxon>Nematoda</taxon>
        <taxon>Chromadorea</taxon>
        <taxon>Rhabditida</taxon>
        <taxon>Rhabditina</taxon>
        <taxon>Rhabditomorpha</taxon>
        <taxon>Strongyloidea</taxon>
        <taxon>Strongylidae</taxon>
        <taxon>Strongylus</taxon>
    </lineage>
</organism>
<dbReference type="SUPFAM" id="SSF50249">
    <property type="entry name" value="Nucleic acid-binding proteins"/>
    <property type="match status" value="3"/>
</dbReference>
<dbReference type="Proteomes" id="UP000270094">
    <property type="component" value="Unassembled WGS sequence"/>
</dbReference>